<gene>
    <name evidence="2" type="ORF">SAMN05216167_107236</name>
</gene>
<accession>A0A1I1VLH4</accession>
<dbReference type="Proteomes" id="UP000198598">
    <property type="component" value="Unassembled WGS sequence"/>
</dbReference>
<evidence type="ECO:0000313" key="2">
    <source>
        <dbReference type="EMBL" id="SFD83674.1"/>
    </source>
</evidence>
<evidence type="ECO:0000313" key="3">
    <source>
        <dbReference type="Proteomes" id="UP000198598"/>
    </source>
</evidence>
<evidence type="ECO:0000256" key="1">
    <source>
        <dbReference type="SAM" id="MobiDB-lite"/>
    </source>
</evidence>
<reference evidence="2 3" key="1">
    <citation type="submission" date="2016-10" db="EMBL/GenBank/DDBJ databases">
        <authorList>
            <person name="de Groot N.N."/>
        </authorList>
    </citation>
    <scope>NUCLEOTIDE SEQUENCE [LARGE SCALE GENOMIC DNA]</scope>
    <source>
        <strain evidence="2 3">DSM 26130</strain>
    </source>
</reference>
<dbReference type="EMBL" id="FOLQ01000007">
    <property type="protein sequence ID" value="SFD83674.1"/>
    <property type="molecule type" value="Genomic_DNA"/>
</dbReference>
<keyword evidence="3" id="KW-1185">Reference proteome</keyword>
<protein>
    <submittedName>
        <fullName evidence="2">Uncharacterized protein</fullName>
    </submittedName>
</protein>
<feature type="region of interest" description="Disordered" evidence="1">
    <location>
        <begin position="1"/>
        <end position="23"/>
    </location>
</feature>
<sequence>MTYPLPLTSDVKQGENGKGERNATEYRQSNNDECQLCFGENLSWLTDLLDV</sequence>
<dbReference type="AlphaFoldDB" id="A0A1I1VLH4"/>
<name>A0A1I1VLH4_9BACT</name>
<proteinExistence type="predicted"/>
<organism evidence="2 3">
    <name type="scientific">Spirosoma endophyticum</name>
    <dbReference type="NCBI Taxonomy" id="662367"/>
    <lineage>
        <taxon>Bacteria</taxon>
        <taxon>Pseudomonadati</taxon>
        <taxon>Bacteroidota</taxon>
        <taxon>Cytophagia</taxon>
        <taxon>Cytophagales</taxon>
        <taxon>Cytophagaceae</taxon>
        <taxon>Spirosoma</taxon>
    </lineage>
</organism>
<dbReference type="RefSeq" id="WP_177236628.1">
    <property type="nucleotide sequence ID" value="NZ_FOLQ01000007.1"/>
</dbReference>
<feature type="compositionally biased region" description="Basic and acidic residues" evidence="1">
    <location>
        <begin position="12"/>
        <end position="23"/>
    </location>
</feature>